<dbReference type="AlphaFoldDB" id="A0A523RVM0"/>
<evidence type="ECO:0000256" key="3">
    <source>
        <dbReference type="ARBA" id="ARBA00022475"/>
    </source>
</evidence>
<evidence type="ECO:0000256" key="2">
    <source>
        <dbReference type="ARBA" id="ARBA00022448"/>
    </source>
</evidence>
<comment type="similarity">
    <text evidence="8">Belongs to the binding-protein-dependent transport system permease family.</text>
</comment>
<accession>A0A523RVM0</accession>
<evidence type="ECO:0000313" key="11">
    <source>
        <dbReference type="Proteomes" id="UP000316360"/>
    </source>
</evidence>
<dbReference type="GO" id="GO:0005886">
    <property type="term" value="C:plasma membrane"/>
    <property type="evidence" value="ECO:0007669"/>
    <property type="project" value="UniProtKB-SubCell"/>
</dbReference>
<evidence type="ECO:0000256" key="8">
    <source>
        <dbReference type="RuleBase" id="RU363032"/>
    </source>
</evidence>
<evidence type="ECO:0000259" key="9">
    <source>
        <dbReference type="PROSITE" id="PS50928"/>
    </source>
</evidence>
<comment type="caution">
    <text evidence="10">The sequence shown here is derived from an EMBL/GenBank/DDBJ whole genome shotgun (WGS) entry which is preliminary data.</text>
</comment>
<dbReference type="Gene3D" id="1.10.3720.10">
    <property type="entry name" value="MetI-like"/>
    <property type="match status" value="1"/>
</dbReference>
<keyword evidence="5 8" id="KW-0812">Transmembrane</keyword>
<dbReference type="EMBL" id="SOKJ01000262">
    <property type="protein sequence ID" value="TET09815.1"/>
    <property type="molecule type" value="Genomic_DNA"/>
</dbReference>
<evidence type="ECO:0000313" key="10">
    <source>
        <dbReference type="EMBL" id="TET09815.1"/>
    </source>
</evidence>
<keyword evidence="7 8" id="KW-0472">Membrane</keyword>
<dbReference type="PANTHER" id="PTHR43163:SF4">
    <property type="entry name" value="PUTRESCINE EXPORT SYSTEM PERMEASE PROTEIN SAPB"/>
    <property type="match status" value="1"/>
</dbReference>
<feature type="domain" description="ABC transmembrane type-1" evidence="9">
    <location>
        <begin position="95"/>
        <end position="267"/>
    </location>
</feature>
<keyword evidence="4" id="KW-0997">Cell inner membrane</keyword>
<dbReference type="CDD" id="cd06261">
    <property type="entry name" value="TM_PBP2"/>
    <property type="match status" value="1"/>
</dbReference>
<dbReference type="GO" id="GO:0071916">
    <property type="term" value="F:dipeptide transmembrane transporter activity"/>
    <property type="evidence" value="ECO:0007669"/>
    <property type="project" value="TreeGrafter"/>
</dbReference>
<organism evidence="10 11">
    <name type="scientific">Aerophobetes bacterium</name>
    <dbReference type="NCBI Taxonomy" id="2030807"/>
    <lineage>
        <taxon>Bacteria</taxon>
        <taxon>Candidatus Aerophobota</taxon>
    </lineage>
</organism>
<keyword evidence="2 8" id="KW-0813">Transport</keyword>
<gene>
    <name evidence="10" type="ORF">E3J84_04710</name>
</gene>
<protein>
    <submittedName>
        <fullName evidence="10">ABC transporter permease</fullName>
    </submittedName>
</protein>
<evidence type="ECO:0000256" key="1">
    <source>
        <dbReference type="ARBA" id="ARBA00004429"/>
    </source>
</evidence>
<feature type="transmembrane region" description="Helical" evidence="8">
    <location>
        <begin position="9"/>
        <end position="30"/>
    </location>
</feature>
<dbReference type="Pfam" id="PF00528">
    <property type="entry name" value="BPD_transp_1"/>
    <property type="match status" value="1"/>
</dbReference>
<feature type="transmembrane region" description="Helical" evidence="8">
    <location>
        <begin position="101"/>
        <end position="122"/>
    </location>
</feature>
<name>A0A523RVM0_UNCAE</name>
<dbReference type="Pfam" id="PF19300">
    <property type="entry name" value="BPD_transp_1_N"/>
    <property type="match status" value="1"/>
</dbReference>
<feature type="non-terminal residue" evidence="10">
    <location>
        <position position="267"/>
    </location>
</feature>
<dbReference type="InterPro" id="IPR045621">
    <property type="entry name" value="BPD_transp_1_N"/>
</dbReference>
<comment type="subcellular location">
    <subcellularLocation>
        <location evidence="1">Cell inner membrane</location>
        <topology evidence="1">Multi-pass membrane protein</topology>
    </subcellularLocation>
    <subcellularLocation>
        <location evidence="8">Cell membrane</location>
        <topology evidence="8">Multi-pass membrane protein</topology>
    </subcellularLocation>
</comment>
<evidence type="ECO:0000256" key="5">
    <source>
        <dbReference type="ARBA" id="ARBA00022692"/>
    </source>
</evidence>
<dbReference type="Proteomes" id="UP000316360">
    <property type="component" value="Unassembled WGS sequence"/>
</dbReference>
<evidence type="ECO:0000256" key="4">
    <source>
        <dbReference type="ARBA" id="ARBA00022519"/>
    </source>
</evidence>
<dbReference type="PROSITE" id="PS50928">
    <property type="entry name" value="ABC_TM1"/>
    <property type="match status" value="1"/>
</dbReference>
<sequence length="267" mass="29951">MLKYVVKRMMLFVIVIFGVVTVTFFLSHVIPSDPVGAILGENAPQELVEKIERQLGLDLPLGQQYTRYIKGLLNWNFGISLRTQKQVSEDLRVYFPATIELVLLAMLIAIIFGISIGIISAVKRNQLPDNVSRVFSLVGISMPAFWLGLLFILILYYHLGLIPAGGRLSPHISSPPMVSGFYLLDSLIAGQFRTFWDALYHLLGPALVLGWIQTAYICRVTRSSMLEVLNEEYIRTARVKGLKEKVVIFKHAFRNASIPVLTMIGIS</sequence>
<keyword evidence="6 8" id="KW-1133">Transmembrane helix</keyword>
<keyword evidence="3" id="KW-1003">Cell membrane</keyword>
<dbReference type="SUPFAM" id="SSF161098">
    <property type="entry name" value="MetI-like"/>
    <property type="match status" value="1"/>
</dbReference>
<dbReference type="InterPro" id="IPR035906">
    <property type="entry name" value="MetI-like_sf"/>
</dbReference>
<dbReference type="InterPro" id="IPR000515">
    <property type="entry name" value="MetI-like"/>
</dbReference>
<evidence type="ECO:0000256" key="6">
    <source>
        <dbReference type="ARBA" id="ARBA00022989"/>
    </source>
</evidence>
<feature type="transmembrane region" description="Helical" evidence="8">
    <location>
        <begin position="134"/>
        <end position="159"/>
    </location>
</feature>
<reference evidence="10 11" key="1">
    <citation type="submission" date="2019-03" db="EMBL/GenBank/DDBJ databases">
        <title>Metabolic potential of uncultured bacteria and archaea associated with petroleum seepage in deep-sea sediments.</title>
        <authorList>
            <person name="Dong X."/>
            <person name="Hubert C."/>
        </authorList>
    </citation>
    <scope>NUCLEOTIDE SEQUENCE [LARGE SCALE GENOMIC DNA]</scope>
    <source>
        <strain evidence="10">E44_bin7</strain>
    </source>
</reference>
<evidence type="ECO:0000256" key="7">
    <source>
        <dbReference type="ARBA" id="ARBA00023136"/>
    </source>
</evidence>
<dbReference type="PANTHER" id="PTHR43163">
    <property type="entry name" value="DIPEPTIDE TRANSPORT SYSTEM PERMEASE PROTEIN DPPB-RELATED"/>
    <property type="match status" value="1"/>
</dbReference>
<proteinExistence type="inferred from homology"/>
<feature type="transmembrane region" description="Helical" evidence="8">
    <location>
        <begin position="198"/>
        <end position="218"/>
    </location>
</feature>